<dbReference type="InterPro" id="IPR002562">
    <property type="entry name" value="3'-5'_exonuclease_dom"/>
</dbReference>
<dbReference type="Proteomes" id="UP000507470">
    <property type="component" value="Unassembled WGS sequence"/>
</dbReference>
<protein>
    <submittedName>
        <fullName evidence="2">EXD1</fullName>
    </submittedName>
</protein>
<feature type="domain" description="3'-5' exonuclease" evidence="1">
    <location>
        <begin position="115"/>
        <end position="304"/>
    </location>
</feature>
<dbReference type="OrthoDB" id="26838at2759"/>
<reference evidence="2 3" key="1">
    <citation type="submission" date="2020-06" db="EMBL/GenBank/DDBJ databases">
        <authorList>
            <person name="Li R."/>
            <person name="Bekaert M."/>
        </authorList>
    </citation>
    <scope>NUCLEOTIDE SEQUENCE [LARGE SCALE GENOMIC DNA]</scope>
    <source>
        <strain evidence="3">wild</strain>
    </source>
</reference>
<organism evidence="2 3">
    <name type="scientific">Mytilus coruscus</name>
    <name type="common">Sea mussel</name>
    <dbReference type="NCBI Taxonomy" id="42192"/>
    <lineage>
        <taxon>Eukaryota</taxon>
        <taxon>Metazoa</taxon>
        <taxon>Spiralia</taxon>
        <taxon>Lophotrochozoa</taxon>
        <taxon>Mollusca</taxon>
        <taxon>Bivalvia</taxon>
        <taxon>Autobranchia</taxon>
        <taxon>Pteriomorphia</taxon>
        <taxon>Mytilida</taxon>
        <taxon>Mytiloidea</taxon>
        <taxon>Mytilidae</taxon>
        <taxon>Mytilinae</taxon>
        <taxon>Mytilus</taxon>
    </lineage>
</organism>
<dbReference type="SMART" id="SM00474">
    <property type="entry name" value="35EXOc"/>
    <property type="match status" value="1"/>
</dbReference>
<proteinExistence type="predicted"/>
<accession>A0A6J8C4H1</accession>
<dbReference type="InterPro" id="IPR036397">
    <property type="entry name" value="RNaseH_sf"/>
</dbReference>
<dbReference type="EMBL" id="CACVKT020004666">
    <property type="protein sequence ID" value="CAC5391153.1"/>
    <property type="molecule type" value="Genomic_DNA"/>
</dbReference>
<dbReference type="GO" id="GO:0003676">
    <property type="term" value="F:nucleic acid binding"/>
    <property type="evidence" value="ECO:0007669"/>
    <property type="project" value="InterPro"/>
</dbReference>
<dbReference type="PANTHER" id="PTHR46814:SF1">
    <property type="entry name" value="EGALITARIAN, ISOFORM B"/>
    <property type="match status" value="1"/>
</dbReference>
<dbReference type="Pfam" id="PF01612">
    <property type="entry name" value="DNA_pol_A_exo1"/>
    <property type="match status" value="1"/>
</dbReference>
<dbReference type="PANTHER" id="PTHR46814">
    <property type="entry name" value="EGALITARIAN, ISOFORM B"/>
    <property type="match status" value="1"/>
</dbReference>
<dbReference type="AlphaFoldDB" id="A0A6J8C4H1"/>
<dbReference type="GO" id="GO:0008408">
    <property type="term" value="F:3'-5' exonuclease activity"/>
    <property type="evidence" value="ECO:0007669"/>
    <property type="project" value="InterPro"/>
</dbReference>
<keyword evidence="3" id="KW-1185">Reference proteome</keyword>
<name>A0A6J8C4H1_MYTCO</name>
<dbReference type="GO" id="GO:0006139">
    <property type="term" value="P:nucleobase-containing compound metabolic process"/>
    <property type="evidence" value="ECO:0007669"/>
    <property type="project" value="InterPro"/>
</dbReference>
<dbReference type="InterPro" id="IPR012337">
    <property type="entry name" value="RNaseH-like_sf"/>
</dbReference>
<dbReference type="SUPFAM" id="SSF53098">
    <property type="entry name" value="Ribonuclease H-like"/>
    <property type="match status" value="1"/>
</dbReference>
<evidence type="ECO:0000313" key="3">
    <source>
        <dbReference type="Proteomes" id="UP000507470"/>
    </source>
</evidence>
<evidence type="ECO:0000313" key="2">
    <source>
        <dbReference type="EMBL" id="CAC5391153.1"/>
    </source>
</evidence>
<sequence length="569" mass="65583">MHHARYDPEVLSPFIKQLKTEEIKARLKELCDQLSSEGNNFIPKAKSYGFLRAYQYISERDIQAEAKRLQQALDTLFVADMKNKYSLTTNINVIAPYEKDALLVVKTFMASNPKVEIITETDKCLPIVEHLAKCDFIALDAEGINLGKDGPLTLLQIGTMDDKVYLFDIATNTDLFRKGKLKDILQSDKPVKVIHSCAGDSAALYHQFDIKLNNVFDTQASHLVIEENKGRKLPPSMKLSDVCQMYNDKAKPLDQKDELKVKWTKEDGELWARRPLTAEMIEYASNDVTALIPTVYHNQKRQYILFCSSFNIIILGENKLITKYQERVEDEINYYIDETAPQRRRTRVDGIVESIISDIERKYGKDTKFQDITDEDEINALRNVRYDAEVMSPFIKQLKTEMIKAQLKELSDQLSTEGNNFIPKARSYGFLGAYQYLPDKDIQEEAKRLQKALDTIILSDMADKYSLNTKLNVVKKCEKDALQRIRPRHKDDNKFNPILLSLYWQKQEIDLDFEIEQLEITGRSYSISQGKYKWIKFNCSANVPNGIKIKAKRQLVKLDKTFGKGKFSA</sequence>
<gene>
    <name evidence="2" type="ORF">MCOR_26179</name>
</gene>
<evidence type="ECO:0000259" key="1">
    <source>
        <dbReference type="SMART" id="SM00474"/>
    </source>
</evidence>
<dbReference type="Gene3D" id="3.30.420.10">
    <property type="entry name" value="Ribonuclease H-like superfamily/Ribonuclease H"/>
    <property type="match status" value="1"/>
</dbReference>